<keyword evidence="2" id="KW-1185">Reference proteome</keyword>
<dbReference type="RefSeq" id="WP_278010496.1">
    <property type="nucleotide sequence ID" value="NZ_CP121112.1"/>
</dbReference>
<proteinExistence type="predicted"/>
<accession>A0ABV5HFG8</accession>
<organism evidence="1 2">
    <name type="scientific">Flavobacterium gyeonganense</name>
    <dbReference type="NCBI Taxonomy" id="1310418"/>
    <lineage>
        <taxon>Bacteria</taxon>
        <taxon>Pseudomonadati</taxon>
        <taxon>Bacteroidota</taxon>
        <taxon>Flavobacteriia</taxon>
        <taxon>Flavobacteriales</taxon>
        <taxon>Flavobacteriaceae</taxon>
        <taxon>Flavobacterium</taxon>
    </lineage>
</organism>
<dbReference type="Proteomes" id="UP001589562">
    <property type="component" value="Unassembled WGS sequence"/>
</dbReference>
<comment type="caution">
    <text evidence="1">The sequence shown here is derived from an EMBL/GenBank/DDBJ whole genome shotgun (WGS) entry which is preliminary data.</text>
</comment>
<dbReference type="PROSITE" id="PS51257">
    <property type="entry name" value="PROKAR_LIPOPROTEIN"/>
    <property type="match status" value="1"/>
</dbReference>
<reference evidence="1 2" key="1">
    <citation type="submission" date="2024-09" db="EMBL/GenBank/DDBJ databases">
        <authorList>
            <person name="Sun Q."/>
            <person name="Mori K."/>
        </authorList>
    </citation>
    <scope>NUCLEOTIDE SEQUENCE [LARGE SCALE GENOMIC DNA]</scope>
    <source>
        <strain evidence="1 2">CECT 8365</strain>
    </source>
</reference>
<dbReference type="EMBL" id="JBHMFE010000046">
    <property type="protein sequence ID" value="MFB9110639.1"/>
    <property type="molecule type" value="Genomic_DNA"/>
</dbReference>
<name>A0ABV5HFG8_9FLAO</name>
<evidence type="ECO:0000313" key="2">
    <source>
        <dbReference type="Proteomes" id="UP001589562"/>
    </source>
</evidence>
<evidence type="ECO:0000313" key="1">
    <source>
        <dbReference type="EMBL" id="MFB9110639.1"/>
    </source>
</evidence>
<protein>
    <recommendedName>
        <fullName evidence="3">Lipoprotein</fullName>
    </recommendedName>
</protein>
<gene>
    <name evidence="1" type="ORF">ACFFVK_18800</name>
</gene>
<sequence>MKLKVIFNIILLSIIISCKDKIDNKSIGNESEIIKEYSKIDVEGHTFFKVTETDSGKILFKPCGANFEKYVMFGDSIFHHLGQEHFMFKITSKEISENQIIYKLIYKYNLEVPDTADSLIKIIPLDKNQKYWKINNDIFIDSIFSNTIPIHKELPCDEVCYDCPIIDNLKGNKKITGTWKVNCENGNASIKIEEGSAFLEIMFNQIYIDMIEIKGNNSEKEIRYKLKEKPEDLGSFATKMDWENFVNDKPIATIKEINEKTIYFYWYGFYNSKTKKREFTECEFQQEINEKNEGNIVLVKCKSDQ</sequence>
<evidence type="ECO:0008006" key="3">
    <source>
        <dbReference type="Google" id="ProtNLM"/>
    </source>
</evidence>